<dbReference type="AlphaFoldDB" id="A0A090E9W8"/>
<organism evidence="1 2">
    <name type="scientific">Mesorhizobium plurifarium</name>
    <dbReference type="NCBI Taxonomy" id="69974"/>
    <lineage>
        <taxon>Bacteria</taxon>
        <taxon>Pseudomonadati</taxon>
        <taxon>Pseudomonadota</taxon>
        <taxon>Alphaproteobacteria</taxon>
        <taxon>Hyphomicrobiales</taxon>
        <taxon>Phyllobacteriaceae</taxon>
        <taxon>Mesorhizobium</taxon>
    </lineage>
</organism>
<protein>
    <submittedName>
        <fullName evidence="1">Uncharacterized protein</fullName>
    </submittedName>
</protein>
<name>A0A090E9W8_MESPL</name>
<dbReference type="EMBL" id="CCMZ01000056">
    <property type="protein sequence ID" value="CDX26720.1"/>
    <property type="molecule type" value="Genomic_DNA"/>
</dbReference>
<accession>A0A090E9W8</accession>
<gene>
    <name evidence="1" type="ORF">MPL3356_60512</name>
</gene>
<keyword evidence="2" id="KW-1185">Reference proteome</keyword>
<sequence length="100" mass="11570">MAAKGVTEIEKLRPELLDMSVAELERRRTEIDMAIAKKAEIEAAELRAKDIKEADERITRLFEDLRWLYDKNFLSPKILEAFTSADGQFAPHRSLKRPRA</sequence>
<dbReference type="Proteomes" id="UP000045285">
    <property type="component" value="Unassembled WGS sequence"/>
</dbReference>
<evidence type="ECO:0000313" key="2">
    <source>
        <dbReference type="Proteomes" id="UP000045285"/>
    </source>
</evidence>
<proteinExistence type="predicted"/>
<reference evidence="2" key="1">
    <citation type="submission" date="2014-08" db="EMBL/GenBank/DDBJ databases">
        <authorList>
            <person name="Moulin L."/>
        </authorList>
    </citation>
    <scope>NUCLEOTIDE SEQUENCE [LARGE SCALE GENOMIC DNA]</scope>
</reference>
<evidence type="ECO:0000313" key="1">
    <source>
        <dbReference type="EMBL" id="CDX26720.1"/>
    </source>
</evidence>